<comment type="caution">
    <text evidence="1">The sequence shown here is derived from an EMBL/GenBank/DDBJ whole genome shotgun (WGS) entry which is preliminary data.</text>
</comment>
<sequence length="52" mass="6090">GDKIWCEFFTRANCHFTGWKRQRGASHSIGYHSTRSSSSRYCTFSSIFAFYI</sequence>
<dbReference type="Proteomes" id="UP000801492">
    <property type="component" value="Unassembled WGS sequence"/>
</dbReference>
<name>A0A8K0CT13_IGNLU</name>
<gene>
    <name evidence="1" type="ORF">ILUMI_13091</name>
</gene>
<protein>
    <submittedName>
        <fullName evidence="1">Uncharacterized protein</fullName>
    </submittedName>
</protein>
<accession>A0A8K0CT13</accession>
<keyword evidence="2" id="KW-1185">Reference proteome</keyword>
<dbReference type="EMBL" id="VTPC01008257">
    <property type="protein sequence ID" value="KAF2893079.1"/>
    <property type="molecule type" value="Genomic_DNA"/>
</dbReference>
<evidence type="ECO:0000313" key="2">
    <source>
        <dbReference type="Proteomes" id="UP000801492"/>
    </source>
</evidence>
<evidence type="ECO:0000313" key="1">
    <source>
        <dbReference type="EMBL" id="KAF2893079.1"/>
    </source>
</evidence>
<dbReference type="AlphaFoldDB" id="A0A8K0CT13"/>
<feature type="non-terminal residue" evidence="1">
    <location>
        <position position="1"/>
    </location>
</feature>
<proteinExistence type="predicted"/>
<organism evidence="1 2">
    <name type="scientific">Ignelater luminosus</name>
    <name type="common">Cucubano</name>
    <name type="synonym">Pyrophorus luminosus</name>
    <dbReference type="NCBI Taxonomy" id="2038154"/>
    <lineage>
        <taxon>Eukaryota</taxon>
        <taxon>Metazoa</taxon>
        <taxon>Ecdysozoa</taxon>
        <taxon>Arthropoda</taxon>
        <taxon>Hexapoda</taxon>
        <taxon>Insecta</taxon>
        <taxon>Pterygota</taxon>
        <taxon>Neoptera</taxon>
        <taxon>Endopterygota</taxon>
        <taxon>Coleoptera</taxon>
        <taxon>Polyphaga</taxon>
        <taxon>Elateriformia</taxon>
        <taxon>Elateroidea</taxon>
        <taxon>Elateridae</taxon>
        <taxon>Agrypninae</taxon>
        <taxon>Pyrophorini</taxon>
        <taxon>Ignelater</taxon>
    </lineage>
</organism>
<reference evidence="1" key="1">
    <citation type="submission" date="2019-08" db="EMBL/GenBank/DDBJ databases">
        <title>The genome of the North American firefly Photinus pyralis.</title>
        <authorList>
            <consortium name="Photinus pyralis genome working group"/>
            <person name="Fallon T.R."/>
            <person name="Sander Lower S.E."/>
            <person name="Weng J.-K."/>
        </authorList>
    </citation>
    <scope>NUCLEOTIDE SEQUENCE</scope>
    <source>
        <strain evidence="1">TRF0915ILg1</strain>
        <tissue evidence="1">Whole body</tissue>
    </source>
</reference>